<evidence type="ECO:0000256" key="1">
    <source>
        <dbReference type="ARBA" id="ARBA00023242"/>
    </source>
</evidence>
<protein>
    <recommendedName>
        <fullName evidence="3">Zn(2)-C6 fungal-type domain-containing protein</fullName>
    </recommendedName>
</protein>
<evidence type="ECO:0000313" key="5">
    <source>
        <dbReference type="Proteomes" id="UP000193144"/>
    </source>
</evidence>
<dbReference type="STRING" id="1231657.A0A1Y1YXQ1"/>
<keyword evidence="5" id="KW-1185">Reference proteome</keyword>
<dbReference type="InterPro" id="IPR001138">
    <property type="entry name" value="Zn2Cys6_DnaBD"/>
</dbReference>
<name>A0A1Y1YXQ1_9PLEO</name>
<feature type="region of interest" description="Disordered" evidence="2">
    <location>
        <begin position="57"/>
        <end position="80"/>
    </location>
</feature>
<organism evidence="4 5">
    <name type="scientific">Clohesyomyces aquaticus</name>
    <dbReference type="NCBI Taxonomy" id="1231657"/>
    <lineage>
        <taxon>Eukaryota</taxon>
        <taxon>Fungi</taxon>
        <taxon>Dikarya</taxon>
        <taxon>Ascomycota</taxon>
        <taxon>Pezizomycotina</taxon>
        <taxon>Dothideomycetes</taxon>
        <taxon>Pleosporomycetidae</taxon>
        <taxon>Pleosporales</taxon>
        <taxon>Lindgomycetaceae</taxon>
        <taxon>Clohesyomyces</taxon>
    </lineage>
</organism>
<dbReference type="GO" id="GO:0008270">
    <property type="term" value="F:zinc ion binding"/>
    <property type="evidence" value="ECO:0007669"/>
    <property type="project" value="InterPro"/>
</dbReference>
<evidence type="ECO:0000256" key="2">
    <source>
        <dbReference type="SAM" id="MobiDB-lite"/>
    </source>
</evidence>
<proteinExistence type="predicted"/>
<dbReference type="Proteomes" id="UP000193144">
    <property type="component" value="Unassembled WGS sequence"/>
</dbReference>
<reference evidence="4 5" key="1">
    <citation type="submission" date="2016-07" db="EMBL/GenBank/DDBJ databases">
        <title>Pervasive Adenine N6-methylation of Active Genes in Fungi.</title>
        <authorList>
            <consortium name="DOE Joint Genome Institute"/>
            <person name="Mondo S.J."/>
            <person name="Dannebaum R.O."/>
            <person name="Kuo R.C."/>
            <person name="Labutti K."/>
            <person name="Haridas S."/>
            <person name="Kuo A."/>
            <person name="Salamov A."/>
            <person name="Ahrendt S.R."/>
            <person name="Lipzen A."/>
            <person name="Sullivan W."/>
            <person name="Andreopoulos W.B."/>
            <person name="Clum A."/>
            <person name="Lindquist E."/>
            <person name="Daum C."/>
            <person name="Ramamoorthy G.K."/>
            <person name="Gryganskyi A."/>
            <person name="Culley D."/>
            <person name="Magnuson J.K."/>
            <person name="James T.Y."/>
            <person name="O'Malley M.A."/>
            <person name="Stajich J.E."/>
            <person name="Spatafora J.W."/>
            <person name="Visel A."/>
            <person name="Grigoriev I.V."/>
        </authorList>
    </citation>
    <scope>NUCLEOTIDE SEQUENCE [LARGE SCALE GENOMIC DNA]</scope>
    <source>
        <strain evidence="4 5">CBS 115471</strain>
    </source>
</reference>
<dbReference type="SUPFAM" id="SSF57701">
    <property type="entry name" value="Zn2/Cys6 DNA-binding domain"/>
    <property type="match status" value="1"/>
</dbReference>
<comment type="caution">
    <text evidence="4">The sequence shown here is derived from an EMBL/GenBank/DDBJ whole genome shotgun (WGS) entry which is preliminary data.</text>
</comment>
<dbReference type="PROSITE" id="PS50048">
    <property type="entry name" value="ZN2_CY6_FUNGAL_2"/>
    <property type="match status" value="1"/>
</dbReference>
<dbReference type="AlphaFoldDB" id="A0A1Y1YXQ1"/>
<dbReference type="GO" id="GO:0000981">
    <property type="term" value="F:DNA-binding transcription factor activity, RNA polymerase II-specific"/>
    <property type="evidence" value="ECO:0007669"/>
    <property type="project" value="InterPro"/>
</dbReference>
<evidence type="ECO:0000259" key="3">
    <source>
        <dbReference type="PROSITE" id="PS50048"/>
    </source>
</evidence>
<keyword evidence="1" id="KW-0539">Nucleus</keyword>
<dbReference type="OrthoDB" id="3682316at2759"/>
<dbReference type="Gene3D" id="4.10.240.10">
    <property type="entry name" value="Zn(2)-C6 fungal-type DNA-binding domain"/>
    <property type="match status" value="1"/>
</dbReference>
<feature type="domain" description="Zn(2)-C6 fungal-type" evidence="3">
    <location>
        <begin position="11"/>
        <end position="44"/>
    </location>
</feature>
<gene>
    <name evidence="4" type="ORF">BCR34DRAFT_617988</name>
</gene>
<dbReference type="Pfam" id="PF00172">
    <property type="entry name" value="Zn_clus"/>
    <property type="match status" value="1"/>
</dbReference>
<evidence type="ECO:0000313" key="4">
    <source>
        <dbReference type="EMBL" id="ORY02759.1"/>
    </source>
</evidence>
<accession>A0A1Y1YXQ1</accession>
<dbReference type="CDD" id="cd00067">
    <property type="entry name" value="GAL4"/>
    <property type="match status" value="1"/>
</dbReference>
<dbReference type="SMART" id="SM00066">
    <property type="entry name" value="GAL4"/>
    <property type="match status" value="1"/>
</dbReference>
<dbReference type="InterPro" id="IPR036864">
    <property type="entry name" value="Zn2-C6_fun-type_DNA-bd_sf"/>
</dbReference>
<feature type="compositionally biased region" description="Polar residues" evidence="2">
    <location>
        <begin position="70"/>
        <end position="80"/>
    </location>
</feature>
<dbReference type="PROSITE" id="PS00463">
    <property type="entry name" value="ZN2_CY6_FUNGAL_1"/>
    <property type="match status" value="1"/>
</dbReference>
<dbReference type="EMBL" id="MCFA01000154">
    <property type="protein sequence ID" value="ORY02759.1"/>
    <property type="molecule type" value="Genomic_DNA"/>
</dbReference>
<sequence length="453" mass="49020">MPSLQAPKRSACDRCRIQKLRCPPGPQGTEACARCTRLGAACLLSFPRPSNAGFQNVAPSQGQPELRPKATTSLPSPAATVTTANSISRPNDIISEPMNDQSPRPTNGSVTYDPLSFSMDDNFDYFSDQTATLHLGSLGGSNNDSISSLFGNDSQTFVSLSPTRIDGGGGSLDLSDSSESMQNAGSDMFLNDQAIDIFQYNTRLCSLNLDLSKRLEQCLASGFEDTPLLLDPRSEADNSDHNAEGRDGINSLFEHALGDLAEFLVIIQSYTSRRNNQTIGASARDIGHDFLSGPGNAPTYRISLVVFLNLISAYLQIIVIYEKIFRSLSSRLFGGSMELSAGRAAAVRPNSISTGRNNLQTKLLIHAILHQFDVVERMLGLPIDLRVTSQGGAYQAGLFEDDRARGLLGAVSNGNRIENGWGSNQISMDDHRSSKALTSLREMFGMVHVFLDI</sequence>